<dbReference type="OrthoDB" id="7356823at2"/>
<dbReference type="CDD" id="cd00051">
    <property type="entry name" value="EFh"/>
    <property type="match status" value="1"/>
</dbReference>
<dbReference type="PROSITE" id="PS50222">
    <property type="entry name" value="EF_HAND_2"/>
    <property type="match status" value="1"/>
</dbReference>
<evidence type="ECO:0000313" key="2">
    <source>
        <dbReference type="EMBL" id="APY89561.1"/>
    </source>
</evidence>
<reference evidence="3 5" key="2">
    <citation type="submission" date="2020-12" db="EMBL/GenBank/DDBJ databases">
        <title>Identification and biosynthesis of polyene macrolides produced by Streptomyces alfalfae Men-myco-93-63.</title>
        <authorList>
            <person name="Liu D."/>
            <person name="Li Y."/>
            <person name="Liu L."/>
            <person name="Han X."/>
            <person name="Shen F."/>
        </authorList>
    </citation>
    <scope>NUCLEOTIDE SEQUENCE [LARGE SCALE GENOMIC DNA]</scope>
    <source>
        <strain evidence="3 5">Men-myco-93-63</strain>
    </source>
</reference>
<feature type="domain" description="EF-hand" evidence="1">
    <location>
        <begin position="131"/>
        <end position="166"/>
    </location>
</feature>
<dbReference type="EMBL" id="CP015588">
    <property type="protein sequence ID" value="APY89561.1"/>
    <property type="molecule type" value="Genomic_DNA"/>
</dbReference>
<accession>A0A1P8TPK8</accession>
<dbReference type="Proteomes" id="UP000596130">
    <property type="component" value="Chromosome"/>
</dbReference>
<sequence>MRDTGLRAKYIHRFHVEDADANGVVDRSDILLRAERLIDGMGEPVGSPRAAAVLAGAEAYWQRLAELAGIDDDGELTEDVYVQTLEEAVQIGAIAGLVAPSVEAHVQLADSDGSGTVALDDFIRAQVASGMSTAMAGEAFEALDRDGDGRITVEEWQRAVLDYYTNADADVRAPGSLVMGLRSQG</sequence>
<name>A0A1P8TPK8_9ACTN</name>
<organism evidence="3 5">
    <name type="scientific">Streptomyces alfalfae</name>
    <dbReference type="NCBI Taxonomy" id="1642299"/>
    <lineage>
        <taxon>Bacteria</taxon>
        <taxon>Bacillati</taxon>
        <taxon>Actinomycetota</taxon>
        <taxon>Actinomycetes</taxon>
        <taxon>Kitasatosporales</taxon>
        <taxon>Streptomycetaceae</taxon>
        <taxon>Streptomyces</taxon>
    </lineage>
</organism>
<dbReference type="GO" id="GO:0005509">
    <property type="term" value="F:calcium ion binding"/>
    <property type="evidence" value="ECO:0007669"/>
    <property type="project" value="InterPro"/>
</dbReference>
<dbReference type="EMBL" id="CP065959">
    <property type="protein sequence ID" value="QQC88000.1"/>
    <property type="molecule type" value="Genomic_DNA"/>
</dbReference>
<dbReference type="AlphaFoldDB" id="A0A1P8TPK8"/>
<dbReference type="Gene3D" id="1.10.238.10">
    <property type="entry name" value="EF-hand"/>
    <property type="match status" value="1"/>
</dbReference>
<dbReference type="KEGG" id="ssia:A7J05_31155"/>
<reference evidence="2 4" key="1">
    <citation type="submission" date="2016-05" db="EMBL/GenBank/DDBJ databases">
        <authorList>
            <person name="Gu J."/>
        </authorList>
    </citation>
    <scope>NUCLEOTIDE SEQUENCE [LARGE SCALE GENOMIC DNA]</scope>
    <source>
        <strain evidence="2 4">ACCC40021</strain>
    </source>
</reference>
<dbReference type="SUPFAM" id="SSF47473">
    <property type="entry name" value="EF-hand"/>
    <property type="match status" value="1"/>
</dbReference>
<dbReference type="PROSITE" id="PS00018">
    <property type="entry name" value="EF_HAND_1"/>
    <property type="match status" value="2"/>
</dbReference>
<evidence type="ECO:0000313" key="5">
    <source>
        <dbReference type="Proteomes" id="UP000596130"/>
    </source>
</evidence>
<dbReference type="Proteomes" id="UP000187191">
    <property type="component" value="Chromosome"/>
</dbReference>
<dbReference type="InterPro" id="IPR018247">
    <property type="entry name" value="EF_Hand_1_Ca_BS"/>
</dbReference>
<evidence type="ECO:0000313" key="4">
    <source>
        <dbReference type="Proteomes" id="UP000187191"/>
    </source>
</evidence>
<proteinExistence type="predicted"/>
<evidence type="ECO:0000259" key="1">
    <source>
        <dbReference type="PROSITE" id="PS50222"/>
    </source>
</evidence>
<dbReference type="InterPro" id="IPR002048">
    <property type="entry name" value="EF_hand_dom"/>
</dbReference>
<protein>
    <submittedName>
        <fullName evidence="3">EF-hand domain-containing protein</fullName>
    </submittedName>
</protein>
<dbReference type="RefSeq" id="WP_062778548.1">
    <property type="nucleotide sequence ID" value="NZ_CP015588.1"/>
</dbReference>
<dbReference type="InterPro" id="IPR011992">
    <property type="entry name" value="EF-hand-dom_pair"/>
</dbReference>
<keyword evidence="4" id="KW-1185">Reference proteome</keyword>
<dbReference type="Pfam" id="PF13202">
    <property type="entry name" value="EF-hand_5"/>
    <property type="match status" value="1"/>
</dbReference>
<evidence type="ECO:0000313" key="3">
    <source>
        <dbReference type="EMBL" id="QQC88000.1"/>
    </source>
</evidence>
<gene>
    <name evidence="2" type="ORF">A7J05_31155</name>
    <name evidence="3" type="ORF">I8755_05990</name>
</gene>